<comment type="caution">
    <text evidence="11">The sequence shown here is derived from an EMBL/GenBank/DDBJ whole genome shotgun (WGS) entry which is preliminary data.</text>
</comment>
<evidence type="ECO:0000313" key="11">
    <source>
        <dbReference type="EMBL" id="KAA0712619.1"/>
    </source>
</evidence>
<keyword evidence="12" id="KW-1185">Reference proteome</keyword>
<evidence type="ECO:0000256" key="10">
    <source>
        <dbReference type="SAM" id="MobiDB-lite"/>
    </source>
</evidence>
<evidence type="ECO:0000256" key="7">
    <source>
        <dbReference type="ARBA" id="ARBA00023125"/>
    </source>
</evidence>
<dbReference type="InterPro" id="IPR017956">
    <property type="entry name" value="AT_hook_DNA-bd_motif"/>
</dbReference>
<keyword evidence="6" id="KW-0805">Transcription regulation</keyword>
<dbReference type="PANTHER" id="PTHR23341">
    <property type="entry name" value="HIGH MOBILITY GROUP PROTEINS HMG-A AND C"/>
    <property type="match status" value="1"/>
</dbReference>
<dbReference type="InterPro" id="IPR000116">
    <property type="entry name" value="HMGA"/>
</dbReference>
<keyword evidence="4" id="KW-0677">Repeat</keyword>
<keyword evidence="5" id="KW-0007">Acetylation</keyword>
<dbReference type="GO" id="GO:0005634">
    <property type="term" value="C:nucleus"/>
    <property type="evidence" value="ECO:0007669"/>
    <property type="project" value="UniProtKB-SubCell"/>
</dbReference>
<dbReference type="GO" id="GO:0000785">
    <property type="term" value="C:chromatin"/>
    <property type="evidence" value="ECO:0007669"/>
    <property type="project" value="InterPro"/>
</dbReference>
<accession>A0A5A9NV77</accession>
<evidence type="ECO:0000256" key="1">
    <source>
        <dbReference type="ARBA" id="ARBA00004123"/>
    </source>
</evidence>
<evidence type="ECO:0000256" key="5">
    <source>
        <dbReference type="ARBA" id="ARBA00022990"/>
    </source>
</evidence>
<protein>
    <recommendedName>
        <fullName evidence="13">High mobility group protein HMGI-C</fullName>
    </recommendedName>
</protein>
<keyword evidence="3" id="KW-0597">Phosphoprotein</keyword>
<dbReference type="AlphaFoldDB" id="A0A5A9NV77"/>
<evidence type="ECO:0000256" key="9">
    <source>
        <dbReference type="ARBA" id="ARBA00023242"/>
    </source>
</evidence>
<sequence>MDVEETEASHAETPVPKRSRGRPRKPPQESEEASGPRRPRGRPKGSKNKGQRVTARVEPTGERRPRGRPRKWPQKTAPLEEMQGRVIRRSGHSDSAFSFTTAGERLKLPHKIFANGIEDDVSAPPDVTLKNLH</sequence>
<name>A0A5A9NV77_9TELE</name>
<comment type="similarity">
    <text evidence="2">Belongs to the HMGA family.</text>
</comment>
<evidence type="ECO:0000256" key="2">
    <source>
        <dbReference type="ARBA" id="ARBA00010812"/>
    </source>
</evidence>
<evidence type="ECO:0008006" key="13">
    <source>
        <dbReference type="Google" id="ProtNLM"/>
    </source>
</evidence>
<dbReference type="Proteomes" id="UP000324632">
    <property type="component" value="Chromosome 13"/>
</dbReference>
<proteinExistence type="inferred from homology"/>
<reference evidence="11 12" key="1">
    <citation type="journal article" date="2019" name="Mol. Ecol. Resour.">
        <title>Chromosome-level genome assembly of Triplophysa tibetana, a fish adapted to the harsh high-altitude environment of the Tibetan Plateau.</title>
        <authorList>
            <person name="Yang X."/>
            <person name="Liu H."/>
            <person name="Ma Z."/>
            <person name="Zou Y."/>
            <person name="Zou M."/>
            <person name="Mao Y."/>
            <person name="Li X."/>
            <person name="Wang H."/>
            <person name="Chen T."/>
            <person name="Wang W."/>
            <person name="Yang R."/>
        </authorList>
    </citation>
    <scope>NUCLEOTIDE SEQUENCE [LARGE SCALE GENOMIC DNA]</scope>
    <source>
        <strain evidence="11">TTIB1903HZAU</strain>
        <tissue evidence="11">Muscle</tissue>
    </source>
</reference>
<feature type="compositionally biased region" description="Basic residues" evidence="10">
    <location>
        <begin position="37"/>
        <end position="50"/>
    </location>
</feature>
<evidence type="ECO:0000256" key="8">
    <source>
        <dbReference type="ARBA" id="ARBA00023163"/>
    </source>
</evidence>
<dbReference type="GO" id="GO:0006355">
    <property type="term" value="P:regulation of DNA-templated transcription"/>
    <property type="evidence" value="ECO:0007669"/>
    <property type="project" value="InterPro"/>
</dbReference>
<keyword evidence="9" id="KW-0539">Nucleus</keyword>
<organism evidence="11 12">
    <name type="scientific">Triplophysa tibetana</name>
    <dbReference type="NCBI Taxonomy" id="1572043"/>
    <lineage>
        <taxon>Eukaryota</taxon>
        <taxon>Metazoa</taxon>
        <taxon>Chordata</taxon>
        <taxon>Craniata</taxon>
        <taxon>Vertebrata</taxon>
        <taxon>Euteleostomi</taxon>
        <taxon>Actinopterygii</taxon>
        <taxon>Neopterygii</taxon>
        <taxon>Teleostei</taxon>
        <taxon>Ostariophysi</taxon>
        <taxon>Cypriniformes</taxon>
        <taxon>Nemacheilidae</taxon>
        <taxon>Triplophysa</taxon>
    </lineage>
</organism>
<keyword evidence="7" id="KW-0238">DNA-binding</keyword>
<dbReference type="PRINTS" id="PR00930">
    <property type="entry name" value="HIGHMOBLTYIY"/>
</dbReference>
<dbReference type="GO" id="GO:0003677">
    <property type="term" value="F:DNA binding"/>
    <property type="evidence" value="ECO:0007669"/>
    <property type="project" value="UniProtKB-KW"/>
</dbReference>
<keyword evidence="8" id="KW-0804">Transcription</keyword>
<comment type="subcellular location">
    <subcellularLocation>
        <location evidence="1">Nucleus</location>
    </subcellularLocation>
</comment>
<gene>
    <name evidence="11" type="ORF">E1301_Tti004776</name>
</gene>
<dbReference type="PROSITE" id="PS00354">
    <property type="entry name" value="HMGI_Y"/>
    <property type="match status" value="1"/>
</dbReference>
<dbReference type="InterPro" id="IPR000637">
    <property type="entry name" value="HMGI/Y_DNA-bd_CS"/>
</dbReference>
<dbReference type="EMBL" id="SOYY01000013">
    <property type="protein sequence ID" value="KAA0712619.1"/>
    <property type="molecule type" value="Genomic_DNA"/>
</dbReference>
<evidence type="ECO:0000256" key="4">
    <source>
        <dbReference type="ARBA" id="ARBA00022737"/>
    </source>
</evidence>
<feature type="region of interest" description="Disordered" evidence="10">
    <location>
        <begin position="1"/>
        <end position="83"/>
    </location>
</feature>
<evidence type="ECO:0000256" key="3">
    <source>
        <dbReference type="ARBA" id="ARBA00022553"/>
    </source>
</evidence>
<dbReference type="GO" id="GO:0003712">
    <property type="term" value="F:transcription coregulator activity"/>
    <property type="evidence" value="ECO:0007669"/>
    <property type="project" value="TreeGrafter"/>
</dbReference>
<dbReference type="GO" id="GO:0010557">
    <property type="term" value="P:positive regulation of macromolecule biosynthetic process"/>
    <property type="evidence" value="ECO:0007669"/>
    <property type="project" value="UniProtKB-ARBA"/>
</dbReference>
<evidence type="ECO:0000256" key="6">
    <source>
        <dbReference type="ARBA" id="ARBA00023015"/>
    </source>
</evidence>
<dbReference type="SMART" id="SM00384">
    <property type="entry name" value="AT_hook"/>
    <property type="match status" value="3"/>
</dbReference>
<dbReference type="PANTHER" id="PTHR23341:SF4">
    <property type="entry name" value="HIGH MOBILITY GROUP PROTEIN HMGI-C"/>
    <property type="match status" value="1"/>
</dbReference>
<evidence type="ECO:0000313" key="12">
    <source>
        <dbReference type="Proteomes" id="UP000324632"/>
    </source>
</evidence>
<dbReference type="PRINTS" id="PR00929">
    <property type="entry name" value="ATHOOK"/>
</dbReference>